<sequence>MATSELSAWDGCYTSQLKIVLLGGRNSGKSSVGNFLLGKEEFVTKERTTCSRRLGMVAGRWLTVVDTPGWWCDFSAQDTSELVKREIISSVSLCSPGPHVFLITIKASSAFTERRRRAVEEHVAHAGTKPSETEECAQTEALRWLSERCSQRSHSVYLSDDTEVTELLEEIQKLVRGNGNREFEMQENILQATAEEKRRVEDRAQRRLMRVKEHRSLMQERLRPITDIRIVLVGAKGSGKTSALNTILGRDSTQPLRRTAQCVVDKGVVFGRHVTVVDTPGWWMNYFCNESTIFDLRELVLSPSLCPPGPHVFLLVVRVDRAFTKTYRRAAQEHLQLISEHIWSRVVVLLSFGDWLGGTTTEHYLESEGEPLRWLVESCGNRYHVLNNKTTGDGFQVRELIGKIELLLAEGEQYYEIERNLMEQMEVKMRGENERAQERLMKKEKHRQMAKSQLEKLNPLPQMRMVLLGGKKTGKSSCGNTILSTECFHTDAQTTSYTEKQGEVSGKMVTVLDTPGGFSVTSDLLGAPSSCAILLVANASCSFTDAHREDLEKQLEAGGGQMWCRALVLFSHGDWLGDTSIEQRIESEGEPLQGLVEKCGNRYHVLNNKDLGDGAQVNGLMELMEEMLAEQRCAALHRGDHMWESVSAACGKEPHSKKDLKMSCDSTESAAPSTQAPGNRSEGTNAGGQIVAVPAGGARGQTGSSVQGRDRFMSILVSMLSGQKGLRCIAAGQQRLTVNLPIYSPAGDTHSRLRRNGESQLSPYSPAHPTMLLILGQTQSGMLTEENVLNVHSLGLPALRERTLRRLTETGGLQLLIDQWGDSSLEELEAFIDEYFEMVWEQTMGSCQPTEPVPPATERDTLVGEVGEEEVLSSIDRKLSKLELLEEIRSDLTKLKESLEQSWRVIQELRDKHEQDPNN</sequence>
<dbReference type="PANTHER" id="PTHR10903">
    <property type="entry name" value="GTPASE, IMAP FAMILY MEMBER-RELATED"/>
    <property type="match status" value="1"/>
</dbReference>
<protein>
    <recommendedName>
        <fullName evidence="5">AIG1-type G domain-containing protein</fullName>
    </recommendedName>
</protein>
<dbReference type="InterPro" id="IPR045058">
    <property type="entry name" value="GIMA/IAN/Toc"/>
</dbReference>
<reference evidence="6" key="1">
    <citation type="submission" date="2020-03" db="EMBL/GenBank/DDBJ databases">
        <authorList>
            <person name="Weist P."/>
        </authorList>
    </citation>
    <scope>NUCLEOTIDE SEQUENCE</scope>
</reference>
<dbReference type="GO" id="GO:0005525">
    <property type="term" value="F:GTP binding"/>
    <property type="evidence" value="ECO:0007669"/>
    <property type="project" value="UniProtKB-KW"/>
</dbReference>
<dbReference type="InterPro" id="IPR027417">
    <property type="entry name" value="P-loop_NTPase"/>
</dbReference>
<feature type="compositionally biased region" description="Polar residues" evidence="4">
    <location>
        <begin position="664"/>
        <end position="684"/>
    </location>
</feature>
<comment type="similarity">
    <text evidence="1">Belongs to the TRAFAC class TrmE-Era-EngA-EngB-Septin-like GTPase superfamily. AIG1/Toc34/Toc159-like paraseptin GTPase family. IAN subfamily.</text>
</comment>
<evidence type="ECO:0000256" key="2">
    <source>
        <dbReference type="ARBA" id="ARBA00022741"/>
    </source>
</evidence>
<evidence type="ECO:0000256" key="3">
    <source>
        <dbReference type="ARBA" id="ARBA00023134"/>
    </source>
</evidence>
<dbReference type="FunFam" id="3.40.50.300:FF:001809">
    <property type="entry name" value="Si:ch1073-365p7.2"/>
    <property type="match status" value="1"/>
</dbReference>
<accession>A0A9N7V0D1</accession>
<dbReference type="Pfam" id="PF04548">
    <property type="entry name" value="AIG1"/>
    <property type="match status" value="3"/>
</dbReference>
<organism evidence="6 7">
    <name type="scientific">Pleuronectes platessa</name>
    <name type="common">European plaice</name>
    <dbReference type="NCBI Taxonomy" id="8262"/>
    <lineage>
        <taxon>Eukaryota</taxon>
        <taxon>Metazoa</taxon>
        <taxon>Chordata</taxon>
        <taxon>Craniata</taxon>
        <taxon>Vertebrata</taxon>
        <taxon>Euteleostomi</taxon>
        <taxon>Actinopterygii</taxon>
        <taxon>Neopterygii</taxon>
        <taxon>Teleostei</taxon>
        <taxon>Neoteleostei</taxon>
        <taxon>Acanthomorphata</taxon>
        <taxon>Carangaria</taxon>
        <taxon>Pleuronectiformes</taxon>
        <taxon>Pleuronectoidei</taxon>
        <taxon>Pleuronectidae</taxon>
        <taxon>Pleuronectes</taxon>
    </lineage>
</organism>
<dbReference type="PANTHER" id="PTHR10903:SF179">
    <property type="entry name" value="GTPASE IMAP FAMILY MEMBER 8"/>
    <property type="match status" value="1"/>
</dbReference>
<evidence type="ECO:0000313" key="6">
    <source>
        <dbReference type="EMBL" id="CAB1440416.1"/>
    </source>
</evidence>
<evidence type="ECO:0000256" key="1">
    <source>
        <dbReference type="ARBA" id="ARBA00008535"/>
    </source>
</evidence>
<evidence type="ECO:0000256" key="4">
    <source>
        <dbReference type="SAM" id="MobiDB-lite"/>
    </source>
</evidence>
<dbReference type="Proteomes" id="UP001153269">
    <property type="component" value="Unassembled WGS sequence"/>
</dbReference>
<dbReference type="AlphaFoldDB" id="A0A9N7V0D1"/>
<keyword evidence="2" id="KW-0547">Nucleotide-binding</keyword>
<evidence type="ECO:0000313" key="7">
    <source>
        <dbReference type="Proteomes" id="UP001153269"/>
    </source>
</evidence>
<keyword evidence="7" id="KW-1185">Reference proteome</keyword>
<proteinExistence type="inferred from homology"/>
<comment type="caution">
    <text evidence="6">The sequence shown here is derived from an EMBL/GenBank/DDBJ whole genome shotgun (WGS) entry which is preliminary data.</text>
</comment>
<feature type="region of interest" description="Disordered" evidence="4">
    <location>
        <begin position="654"/>
        <end position="706"/>
    </location>
</feature>
<dbReference type="PROSITE" id="PS51720">
    <property type="entry name" value="G_AIG1"/>
    <property type="match status" value="2"/>
</dbReference>
<dbReference type="SUPFAM" id="SSF52540">
    <property type="entry name" value="P-loop containing nucleoside triphosphate hydrolases"/>
    <property type="match status" value="3"/>
</dbReference>
<feature type="domain" description="AIG1-type G" evidence="5">
    <location>
        <begin position="225"/>
        <end position="426"/>
    </location>
</feature>
<evidence type="ECO:0000259" key="5">
    <source>
        <dbReference type="PROSITE" id="PS51720"/>
    </source>
</evidence>
<gene>
    <name evidence="6" type="ORF">PLEPLA_LOCUS28182</name>
</gene>
<dbReference type="EMBL" id="CADEAL010002447">
    <property type="protein sequence ID" value="CAB1440416.1"/>
    <property type="molecule type" value="Genomic_DNA"/>
</dbReference>
<dbReference type="InterPro" id="IPR006703">
    <property type="entry name" value="G_AIG1"/>
</dbReference>
<feature type="domain" description="AIG1-type G" evidence="5">
    <location>
        <begin position="460"/>
        <end position="646"/>
    </location>
</feature>
<keyword evidence="3" id="KW-0342">GTP-binding</keyword>
<name>A0A9N7V0D1_PLEPL</name>
<dbReference type="Gene3D" id="3.40.50.300">
    <property type="entry name" value="P-loop containing nucleotide triphosphate hydrolases"/>
    <property type="match status" value="3"/>
</dbReference>